<accession>A0A0B2VXE9</accession>
<evidence type="ECO:0000256" key="2">
    <source>
        <dbReference type="SAM" id="Coils"/>
    </source>
</evidence>
<dbReference type="Proteomes" id="UP000031036">
    <property type="component" value="Unassembled WGS sequence"/>
</dbReference>
<gene>
    <name evidence="4" type="primary">lzic</name>
    <name evidence="4" type="ORF">Tcan_17731</name>
</gene>
<proteinExistence type="inferred from homology"/>
<feature type="domain" description="Beta-catenin-interacting ICAT" evidence="3">
    <location>
        <begin position="112"/>
        <end position="174"/>
    </location>
</feature>
<protein>
    <submittedName>
        <fullName evidence="4">Protein LZIC</fullName>
    </submittedName>
</protein>
<keyword evidence="5" id="KW-1185">Reference proteome</keyword>
<reference evidence="4 5" key="1">
    <citation type="submission" date="2014-11" db="EMBL/GenBank/DDBJ databases">
        <title>Genetic blueprint of the zoonotic pathogen Toxocara canis.</title>
        <authorList>
            <person name="Zhu X.-Q."/>
            <person name="Korhonen P.K."/>
            <person name="Cai H."/>
            <person name="Young N.D."/>
            <person name="Nejsum P."/>
            <person name="von Samson-Himmelstjerna G."/>
            <person name="Boag P.R."/>
            <person name="Tan P."/>
            <person name="Li Q."/>
            <person name="Min J."/>
            <person name="Yang Y."/>
            <person name="Wang X."/>
            <person name="Fang X."/>
            <person name="Hall R.S."/>
            <person name="Hofmann A."/>
            <person name="Sternberg P.W."/>
            <person name="Jex A.R."/>
            <person name="Gasser R.B."/>
        </authorList>
    </citation>
    <scope>NUCLEOTIDE SEQUENCE [LARGE SCALE GENOMIC DNA]</scope>
    <source>
        <strain evidence="4">PN_DK_2014</strain>
    </source>
</reference>
<dbReference type="PANTHER" id="PTHR16505:SF8">
    <property type="entry name" value="PROTEIN LZIC"/>
    <property type="match status" value="1"/>
</dbReference>
<dbReference type="AlphaFoldDB" id="A0A0B2VXE9"/>
<name>A0A0B2VXE9_TOXCA</name>
<dbReference type="InterPro" id="IPR036911">
    <property type="entry name" value="ICAT_sf"/>
</dbReference>
<dbReference type="OMA" id="TKMMAGN"/>
<dbReference type="STRING" id="6265.A0A0B2VXE9"/>
<dbReference type="Gene3D" id="1.10.10.490">
    <property type="entry name" value="Beta-catenin-interacting ICAT"/>
    <property type="match status" value="1"/>
</dbReference>
<evidence type="ECO:0000313" key="4">
    <source>
        <dbReference type="EMBL" id="KHN86109.1"/>
    </source>
</evidence>
<evidence type="ECO:0000256" key="1">
    <source>
        <dbReference type="ARBA" id="ARBA00006505"/>
    </source>
</evidence>
<evidence type="ECO:0000259" key="3">
    <source>
        <dbReference type="Pfam" id="PF06384"/>
    </source>
</evidence>
<organism evidence="4 5">
    <name type="scientific">Toxocara canis</name>
    <name type="common">Canine roundworm</name>
    <dbReference type="NCBI Taxonomy" id="6265"/>
    <lineage>
        <taxon>Eukaryota</taxon>
        <taxon>Metazoa</taxon>
        <taxon>Ecdysozoa</taxon>
        <taxon>Nematoda</taxon>
        <taxon>Chromadorea</taxon>
        <taxon>Rhabditida</taxon>
        <taxon>Spirurina</taxon>
        <taxon>Ascaridomorpha</taxon>
        <taxon>Ascaridoidea</taxon>
        <taxon>Toxocaridae</taxon>
        <taxon>Toxocara</taxon>
    </lineage>
</organism>
<dbReference type="SUPFAM" id="SSF81730">
    <property type="entry name" value="beta-catenin-interacting protein ICAT"/>
    <property type="match status" value="1"/>
</dbReference>
<dbReference type="PANTHER" id="PTHR16505">
    <property type="entry name" value="PROTEIN LZIC"/>
    <property type="match status" value="1"/>
</dbReference>
<comment type="similarity">
    <text evidence="1">Belongs to the CTNNBIP1 family.</text>
</comment>
<dbReference type="EMBL" id="JPKZ01000645">
    <property type="protein sequence ID" value="KHN86109.1"/>
    <property type="molecule type" value="Genomic_DNA"/>
</dbReference>
<feature type="coiled-coil region" evidence="2">
    <location>
        <begin position="9"/>
        <end position="55"/>
    </location>
</feature>
<dbReference type="GO" id="GO:0008013">
    <property type="term" value="F:beta-catenin binding"/>
    <property type="evidence" value="ECO:0007669"/>
    <property type="project" value="InterPro"/>
</dbReference>
<dbReference type="InterPro" id="IPR040065">
    <property type="entry name" value="LZIC"/>
</dbReference>
<keyword evidence="2" id="KW-0175">Coiled coil</keyword>
<comment type="caution">
    <text evidence="4">The sequence shown here is derived from an EMBL/GenBank/DDBJ whole genome shotgun (WGS) entry which is preliminary data.</text>
</comment>
<evidence type="ECO:0000313" key="5">
    <source>
        <dbReference type="Proteomes" id="UP000031036"/>
    </source>
</evidence>
<dbReference type="Pfam" id="PF06384">
    <property type="entry name" value="ICAT"/>
    <property type="match status" value="1"/>
</dbReference>
<dbReference type="OrthoDB" id="10262856at2759"/>
<dbReference type="InterPro" id="IPR009428">
    <property type="entry name" value="ICAT_dom"/>
</dbReference>
<sequence>MNCENLKLISNVQEQLNRLMTQLADIEREKGSLEVEEYTEMKNDTMEQLKDLGETLDRMQCGDVTLIDQMTATRIAIRAAISEAFRTPEIVAIFAKKQPALLRQKLMQTDTELHLRKISTEVHSARKAEILYALMKMGAELSAEESAFLSSYSKVSSASFELAPEQKTCSEALLDVNM</sequence>